<dbReference type="AlphaFoldDB" id="A0A9P6E736"/>
<feature type="region of interest" description="Disordered" evidence="1">
    <location>
        <begin position="1"/>
        <end position="22"/>
    </location>
</feature>
<evidence type="ECO:0000313" key="3">
    <source>
        <dbReference type="Proteomes" id="UP000807306"/>
    </source>
</evidence>
<reference evidence="2" key="1">
    <citation type="submission" date="2020-11" db="EMBL/GenBank/DDBJ databases">
        <authorList>
            <consortium name="DOE Joint Genome Institute"/>
            <person name="Ahrendt S."/>
            <person name="Riley R."/>
            <person name="Andreopoulos W."/>
            <person name="Labutti K."/>
            <person name="Pangilinan J."/>
            <person name="Ruiz-Duenas F.J."/>
            <person name="Barrasa J.M."/>
            <person name="Sanchez-Garcia M."/>
            <person name="Camarero S."/>
            <person name="Miyauchi S."/>
            <person name="Serrano A."/>
            <person name="Linde D."/>
            <person name="Babiker R."/>
            <person name="Drula E."/>
            <person name="Ayuso-Fernandez I."/>
            <person name="Pacheco R."/>
            <person name="Padilla G."/>
            <person name="Ferreira P."/>
            <person name="Barriuso J."/>
            <person name="Kellner H."/>
            <person name="Castanera R."/>
            <person name="Alfaro M."/>
            <person name="Ramirez L."/>
            <person name="Pisabarro A.G."/>
            <person name="Kuo A."/>
            <person name="Tritt A."/>
            <person name="Lipzen A."/>
            <person name="He G."/>
            <person name="Yan M."/>
            <person name="Ng V."/>
            <person name="Cullen D."/>
            <person name="Martin F."/>
            <person name="Rosso M.-N."/>
            <person name="Henrissat B."/>
            <person name="Hibbett D."/>
            <person name="Martinez A.T."/>
            <person name="Grigoriev I.V."/>
        </authorList>
    </citation>
    <scope>NUCLEOTIDE SEQUENCE</scope>
    <source>
        <strain evidence="2">CBS 506.95</strain>
    </source>
</reference>
<name>A0A9P6E736_9AGAR</name>
<dbReference type="EMBL" id="MU157912">
    <property type="protein sequence ID" value="KAF9523690.1"/>
    <property type="molecule type" value="Genomic_DNA"/>
</dbReference>
<proteinExistence type="predicted"/>
<gene>
    <name evidence="2" type="ORF">CPB83DRAFT_658630</name>
</gene>
<evidence type="ECO:0000313" key="2">
    <source>
        <dbReference type="EMBL" id="KAF9523690.1"/>
    </source>
</evidence>
<sequence>MVQPPSRNKAGDTLADETGIDYTPQHMTTGGIRWTYHAYLFPEVAAPAGNMTLGFGTGSSNNSAPPNRLIGTVGDIARRPISAAAQQNSSTQYEYFYRTYTKWEPIITTTGPNGRPDQKHPLLVGKYRFDTTALKWKNTNSYAAAARLQKQIEENHGMVKMEPARSSSSTENAAIQELLRRYQTATIDLTNSREPCATSVEILTKLDQLLKDNSSMRNALLEQTTKINSLQLKVDYIEHITRDLRKRQQEERNPQPVQNNEAISIDGEDDETSNSEDEDESQSSKSLPVVSRPSRSMFSDEEELESSPSSLPISNNKASLKGKAPQRPNAISQGLRGLTYTPPRLPESNFELVVARR</sequence>
<organism evidence="2 3">
    <name type="scientific">Crepidotus variabilis</name>
    <dbReference type="NCBI Taxonomy" id="179855"/>
    <lineage>
        <taxon>Eukaryota</taxon>
        <taxon>Fungi</taxon>
        <taxon>Dikarya</taxon>
        <taxon>Basidiomycota</taxon>
        <taxon>Agaricomycotina</taxon>
        <taxon>Agaricomycetes</taxon>
        <taxon>Agaricomycetidae</taxon>
        <taxon>Agaricales</taxon>
        <taxon>Agaricineae</taxon>
        <taxon>Crepidotaceae</taxon>
        <taxon>Crepidotus</taxon>
    </lineage>
</organism>
<evidence type="ECO:0000256" key="1">
    <source>
        <dbReference type="SAM" id="MobiDB-lite"/>
    </source>
</evidence>
<accession>A0A9P6E736</accession>
<keyword evidence="3" id="KW-1185">Reference proteome</keyword>
<dbReference type="Proteomes" id="UP000807306">
    <property type="component" value="Unassembled WGS sequence"/>
</dbReference>
<comment type="caution">
    <text evidence="2">The sequence shown here is derived from an EMBL/GenBank/DDBJ whole genome shotgun (WGS) entry which is preliminary data.</text>
</comment>
<feature type="region of interest" description="Disordered" evidence="1">
    <location>
        <begin position="246"/>
        <end position="345"/>
    </location>
</feature>
<feature type="compositionally biased region" description="Acidic residues" evidence="1">
    <location>
        <begin position="266"/>
        <end position="281"/>
    </location>
</feature>
<protein>
    <submittedName>
        <fullName evidence="2">Uncharacterized protein</fullName>
    </submittedName>
</protein>